<evidence type="ECO:0000313" key="2">
    <source>
        <dbReference type="Proteomes" id="UP000654075"/>
    </source>
</evidence>
<evidence type="ECO:0000313" key="1">
    <source>
        <dbReference type="EMBL" id="CAE8582355.1"/>
    </source>
</evidence>
<dbReference type="AlphaFoldDB" id="A0A813D952"/>
<reference evidence="1" key="1">
    <citation type="submission" date="2021-02" db="EMBL/GenBank/DDBJ databases">
        <authorList>
            <person name="Dougan E. K."/>
            <person name="Rhodes N."/>
            <person name="Thang M."/>
            <person name="Chan C."/>
        </authorList>
    </citation>
    <scope>NUCLEOTIDE SEQUENCE</scope>
</reference>
<keyword evidence="2" id="KW-1185">Reference proteome</keyword>
<dbReference type="Proteomes" id="UP000654075">
    <property type="component" value="Unassembled WGS sequence"/>
</dbReference>
<proteinExistence type="predicted"/>
<gene>
    <name evidence="1" type="ORF">PGLA1383_LOCUS1354</name>
</gene>
<name>A0A813D952_POLGL</name>
<dbReference type="OrthoDB" id="429950at2759"/>
<protein>
    <submittedName>
        <fullName evidence="1">Uncharacterized protein</fullName>
    </submittedName>
</protein>
<comment type="caution">
    <text evidence="1">The sequence shown here is derived from an EMBL/GenBank/DDBJ whole genome shotgun (WGS) entry which is preliminary data.</text>
</comment>
<sequence>MSCRCRHCCFKFFNCYELESGSDESGDEAEEASIAGVQGSSSALPHKELKPLAGLPSPVLATTSLLSFSSCSLGCGVESCHGDLETDLLSEPEVVPEDWWEHADLEAASCCRGLPAASRLVAARVIRSDPKERGRSAPWEPGAGAGALYEELGARGGSSQKYVAVWLNMGDASLVFLSKATNETAVSDCQRASDALARRMKLLINPVQVRLPFPTKGAQDADTVGSFFGESAGAHCARTPSGAEVYCVRVDIYSKWLLRIAMQKVGFQLGNTVEMILVDWPGQVALAAIRLRVSPGFLSLVS</sequence>
<accession>A0A813D952</accession>
<organism evidence="1 2">
    <name type="scientific">Polarella glacialis</name>
    <name type="common">Dinoflagellate</name>
    <dbReference type="NCBI Taxonomy" id="89957"/>
    <lineage>
        <taxon>Eukaryota</taxon>
        <taxon>Sar</taxon>
        <taxon>Alveolata</taxon>
        <taxon>Dinophyceae</taxon>
        <taxon>Suessiales</taxon>
        <taxon>Suessiaceae</taxon>
        <taxon>Polarella</taxon>
    </lineage>
</organism>
<dbReference type="EMBL" id="CAJNNV010000366">
    <property type="protein sequence ID" value="CAE8582355.1"/>
    <property type="molecule type" value="Genomic_DNA"/>
</dbReference>